<evidence type="ECO:0000256" key="6">
    <source>
        <dbReference type="ARBA" id="ARBA00022741"/>
    </source>
</evidence>
<evidence type="ECO:0000256" key="12">
    <source>
        <dbReference type="RuleBase" id="RU000532"/>
    </source>
</evidence>
<evidence type="ECO:0000256" key="1">
    <source>
        <dbReference type="ARBA" id="ARBA00000642"/>
    </source>
</evidence>
<dbReference type="PANTHER" id="PTHR11406:SF23">
    <property type="entry name" value="PHOSPHOGLYCERATE KINASE 1, CHLOROPLASTIC-RELATED"/>
    <property type="match status" value="1"/>
</dbReference>
<name>A0A7C4D6T9_STAMA</name>
<comment type="subcellular location">
    <subcellularLocation>
        <location evidence="9">Cytoplasm</location>
    </subcellularLocation>
</comment>
<comment type="pathway">
    <text evidence="9">Carbohydrate degradation; glycolysis; pyruvate from D-glyceraldehyde 3-phosphate: step 2/5.</text>
</comment>
<feature type="binding site" evidence="10">
    <location>
        <position position="168"/>
    </location>
    <ligand>
        <name>(2R)-3-phosphoglycerate</name>
        <dbReference type="ChEBI" id="CHEBI:58272"/>
    </ligand>
</feature>
<dbReference type="Pfam" id="PF00162">
    <property type="entry name" value="PGK"/>
    <property type="match status" value="1"/>
</dbReference>
<comment type="similarity">
    <text evidence="2 9 12">Belongs to the phosphoglycerate kinase family.</text>
</comment>
<dbReference type="InterPro" id="IPR015824">
    <property type="entry name" value="Phosphoglycerate_kinase_N"/>
</dbReference>
<dbReference type="GO" id="GO:0005829">
    <property type="term" value="C:cytosol"/>
    <property type="evidence" value="ECO:0007669"/>
    <property type="project" value="TreeGrafter"/>
</dbReference>
<feature type="binding site" evidence="9 11">
    <location>
        <position position="339"/>
    </location>
    <ligand>
        <name>ATP</name>
        <dbReference type="ChEBI" id="CHEBI:30616"/>
    </ligand>
</feature>
<dbReference type="PANTHER" id="PTHR11406">
    <property type="entry name" value="PHOSPHOGLYCERATE KINASE"/>
    <property type="match status" value="1"/>
</dbReference>
<comment type="caution">
    <text evidence="9">Lacks conserved residue(s) required for the propagation of feature annotation.</text>
</comment>
<feature type="binding site" evidence="9">
    <location>
        <begin position="365"/>
        <end position="368"/>
    </location>
    <ligand>
        <name>ATP</name>
        <dbReference type="ChEBI" id="CHEBI:30616"/>
    </ligand>
</feature>
<keyword evidence="8 9" id="KW-0067">ATP-binding</keyword>
<comment type="subunit">
    <text evidence="9">Monomer.</text>
</comment>
<accession>A0A7C4D6T9</accession>
<evidence type="ECO:0000256" key="4">
    <source>
        <dbReference type="ARBA" id="ARBA00016471"/>
    </source>
</evidence>
<feature type="binding site" evidence="9">
    <location>
        <position position="128"/>
    </location>
    <ligand>
        <name>substrate</name>
    </ligand>
</feature>
<evidence type="ECO:0000256" key="11">
    <source>
        <dbReference type="PIRSR" id="PIRSR000724-2"/>
    </source>
</evidence>
<dbReference type="InterPro" id="IPR015911">
    <property type="entry name" value="Phosphoglycerate_kinase_CS"/>
</dbReference>
<dbReference type="GO" id="GO:0006094">
    <property type="term" value="P:gluconeogenesis"/>
    <property type="evidence" value="ECO:0007669"/>
    <property type="project" value="TreeGrafter"/>
</dbReference>
<dbReference type="InterPro" id="IPR001576">
    <property type="entry name" value="Phosphoglycerate_kinase"/>
</dbReference>
<comment type="catalytic activity">
    <reaction evidence="1 9 12">
        <text>(2R)-3-phosphoglycerate + ATP = (2R)-3-phospho-glyceroyl phosphate + ADP</text>
        <dbReference type="Rhea" id="RHEA:14801"/>
        <dbReference type="ChEBI" id="CHEBI:30616"/>
        <dbReference type="ChEBI" id="CHEBI:57604"/>
        <dbReference type="ChEBI" id="CHEBI:58272"/>
        <dbReference type="ChEBI" id="CHEBI:456216"/>
        <dbReference type="EC" id="2.7.2.3"/>
    </reaction>
</comment>
<feature type="binding site" evidence="10">
    <location>
        <position position="47"/>
    </location>
    <ligand>
        <name>(2R)-3-phosphoglycerate</name>
        <dbReference type="ChEBI" id="CHEBI:58272"/>
    </ligand>
</feature>
<dbReference type="SUPFAM" id="SSF53748">
    <property type="entry name" value="Phosphoglycerate kinase"/>
    <property type="match status" value="1"/>
</dbReference>
<dbReference type="GO" id="GO:0043531">
    <property type="term" value="F:ADP binding"/>
    <property type="evidence" value="ECO:0007669"/>
    <property type="project" value="TreeGrafter"/>
</dbReference>
<dbReference type="PROSITE" id="PS00111">
    <property type="entry name" value="PGLYCERATE_KINASE"/>
    <property type="match status" value="1"/>
</dbReference>
<evidence type="ECO:0000256" key="5">
    <source>
        <dbReference type="ARBA" id="ARBA00022679"/>
    </source>
</evidence>
<protein>
    <recommendedName>
        <fullName evidence="4 9">Phosphoglycerate kinase</fullName>
        <ecNumber evidence="3 9">2.7.2.3</ecNumber>
    </recommendedName>
</protein>
<dbReference type="EMBL" id="DTBJ01000017">
    <property type="protein sequence ID" value="HGM58440.1"/>
    <property type="molecule type" value="Genomic_DNA"/>
</dbReference>
<dbReference type="Gene3D" id="3.40.50.1260">
    <property type="entry name" value="Phosphoglycerate kinase, N-terminal domain"/>
    <property type="match status" value="2"/>
</dbReference>
<dbReference type="FunFam" id="3.40.50.1260:FF:000006">
    <property type="entry name" value="Phosphoglycerate kinase"/>
    <property type="match status" value="1"/>
</dbReference>
<sequence length="415" mass="46199">MVDILELKIPSIPTLRDIDITRKKVFMRIDINVPLDPDTKEIVDDRRIRIHAKIIKEIVDKYNPALVLGSHQGRPGEQDFTTLENHAELLRKYSGLDIKFIDDVIGPKARESIKDLKNGEVLLLDNLRLVSEEVIEATPEKQSYTIFVRRLASLFDIYVNDAFATAHRSQPSIVGLPLVLPSAAGLLFEREINALKNVFEKYDPPRVFVLGGVKVRDMLRVIENLVVNKLADRILTTGLLAQVFLVAKGINIGSKNMSYLEEKGVLPLIPRARYILMKGAPIETPIDFKILVENRVENKSLGSIDGLIMDIGENTINMYSEFIKEAKVIIMRGPAGVIEDERFRNGTISLLNNSINSNAFVLIAGGHLGSMVSENMLSNRVHVSTGGNALLLFLSGEELPALKALELSAKMFLGK</sequence>
<keyword evidence="9" id="KW-0963">Cytoplasm</keyword>
<dbReference type="GO" id="GO:0005524">
    <property type="term" value="F:ATP binding"/>
    <property type="evidence" value="ECO:0007669"/>
    <property type="project" value="UniProtKB-KW"/>
</dbReference>
<dbReference type="GO" id="GO:0004618">
    <property type="term" value="F:phosphoglycerate kinase activity"/>
    <property type="evidence" value="ECO:0007669"/>
    <property type="project" value="UniProtKB-UniRule"/>
</dbReference>
<dbReference type="GO" id="GO:0006096">
    <property type="term" value="P:glycolytic process"/>
    <property type="evidence" value="ECO:0007669"/>
    <property type="project" value="UniProtKB-UniRule"/>
</dbReference>
<feature type="binding site" evidence="10">
    <location>
        <position position="128"/>
    </location>
    <ligand>
        <name>(2R)-3-phosphoglycerate</name>
        <dbReference type="ChEBI" id="CHEBI:58272"/>
    </ligand>
</feature>
<keyword evidence="5 9" id="KW-0808">Transferase</keyword>
<evidence type="ECO:0000256" key="7">
    <source>
        <dbReference type="ARBA" id="ARBA00022777"/>
    </source>
</evidence>
<proteinExistence type="inferred from homology"/>
<keyword evidence="6 9" id="KW-0547">Nucleotide-binding</keyword>
<dbReference type="PRINTS" id="PR00477">
    <property type="entry name" value="PHGLYCKINASE"/>
</dbReference>
<evidence type="ECO:0000313" key="13">
    <source>
        <dbReference type="EMBL" id="HGM58440.1"/>
    </source>
</evidence>
<dbReference type="EC" id="2.7.2.3" evidence="3 9"/>
<gene>
    <name evidence="9" type="primary">pgk</name>
    <name evidence="13" type="ORF">ENU14_02490</name>
</gene>
<keyword evidence="7 9" id="KW-0418">Kinase</keyword>
<feature type="binding site" evidence="9 10">
    <location>
        <begin position="71"/>
        <end position="74"/>
    </location>
    <ligand>
        <name>substrate</name>
    </ligand>
</feature>
<reference evidence="13" key="1">
    <citation type="journal article" date="2020" name="mSystems">
        <title>Genome- and Community-Level Interaction Insights into Carbon Utilization and Element Cycling Functions of Hydrothermarchaeota in Hydrothermal Sediment.</title>
        <authorList>
            <person name="Zhou Z."/>
            <person name="Liu Y."/>
            <person name="Xu W."/>
            <person name="Pan J."/>
            <person name="Luo Z.H."/>
            <person name="Li M."/>
        </authorList>
    </citation>
    <scope>NUCLEOTIDE SEQUENCE [LARGE SCALE GENOMIC DNA]</scope>
    <source>
        <strain evidence="13">SpSt-642</strain>
    </source>
</reference>
<dbReference type="AlphaFoldDB" id="A0A7C4D6T9"/>
<organism evidence="13">
    <name type="scientific">Staphylothermus marinus</name>
    <dbReference type="NCBI Taxonomy" id="2280"/>
    <lineage>
        <taxon>Archaea</taxon>
        <taxon>Thermoproteota</taxon>
        <taxon>Thermoprotei</taxon>
        <taxon>Desulfurococcales</taxon>
        <taxon>Desulfurococcaceae</taxon>
        <taxon>Staphylothermus</taxon>
    </lineage>
</organism>
<dbReference type="UniPathway" id="UPA00109">
    <property type="reaction ID" value="UER00185"/>
</dbReference>
<feature type="binding site" evidence="9">
    <location>
        <position position="47"/>
    </location>
    <ligand>
        <name>substrate</name>
    </ligand>
</feature>
<evidence type="ECO:0000256" key="10">
    <source>
        <dbReference type="PIRSR" id="PIRSR000724-1"/>
    </source>
</evidence>
<dbReference type="PIRSF" id="PIRSF000724">
    <property type="entry name" value="Pgk"/>
    <property type="match status" value="1"/>
</dbReference>
<feature type="binding site" evidence="9">
    <location>
        <position position="168"/>
    </location>
    <ligand>
        <name>substrate</name>
    </ligand>
</feature>
<evidence type="ECO:0000256" key="8">
    <source>
        <dbReference type="ARBA" id="ARBA00022840"/>
    </source>
</evidence>
<keyword evidence="9" id="KW-0324">Glycolysis</keyword>
<dbReference type="InterPro" id="IPR036043">
    <property type="entry name" value="Phosphoglycerate_kinase_sf"/>
</dbReference>
<dbReference type="HAMAP" id="MF_00145">
    <property type="entry name" value="Phosphoglyc_kinase"/>
    <property type="match status" value="1"/>
</dbReference>
<feature type="binding site" evidence="9 10">
    <location>
        <begin position="30"/>
        <end position="32"/>
    </location>
    <ligand>
        <name>substrate</name>
    </ligand>
</feature>
<evidence type="ECO:0000256" key="3">
    <source>
        <dbReference type="ARBA" id="ARBA00013061"/>
    </source>
</evidence>
<comment type="caution">
    <text evidence="13">The sequence shown here is derived from an EMBL/GenBank/DDBJ whole genome shotgun (WGS) entry which is preliminary data.</text>
</comment>
<evidence type="ECO:0000256" key="2">
    <source>
        <dbReference type="ARBA" id="ARBA00008982"/>
    </source>
</evidence>
<evidence type="ECO:0000256" key="9">
    <source>
        <dbReference type="HAMAP-Rule" id="MF_00145"/>
    </source>
</evidence>